<evidence type="ECO:0000256" key="5">
    <source>
        <dbReference type="ARBA" id="ARBA00022723"/>
    </source>
</evidence>
<keyword evidence="4 14" id="KW-0812">Transmembrane</keyword>
<dbReference type="CDD" id="cd03505">
    <property type="entry name" value="Delta9-FADS-like"/>
    <property type="match status" value="1"/>
</dbReference>
<evidence type="ECO:0000259" key="15">
    <source>
        <dbReference type="PROSITE" id="PS50255"/>
    </source>
</evidence>
<evidence type="ECO:0000256" key="3">
    <source>
        <dbReference type="ARBA" id="ARBA00022516"/>
    </source>
</evidence>
<dbReference type="Proteomes" id="UP000308199">
    <property type="component" value="Unassembled WGS sequence"/>
</dbReference>
<gene>
    <name evidence="16" type="ORF">EW145_g6629</name>
</gene>
<feature type="domain" description="Cytochrome b5 heme-binding" evidence="15">
    <location>
        <begin position="373"/>
        <end position="444"/>
    </location>
</feature>
<evidence type="ECO:0000313" key="16">
    <source>
        <dbReference type="EMBL" id="THH02985.1"/>
    </source>
</evidence>
<keyword evidence="9 13" id="KW-0408">Iron</keyword>
<name>A0A4S4KW76_9AGAM</name>
<dbReference type="PROSITE" id="PS00476">
    <property type="entry name" value="FATTY_ACID_DESATUR_1"/>
    <property type="match status" value="1"/>
</dbReference>
<protein>
    <recommendedName>
        <fullName evidence="13">Acyl-CoA desaturase</fullName>
        <ecNumber evidence="13">1.14.19.1</ecNumber>
    </recommendedName>
</protein>
<evidence type="ECO:0000313" key="17">
    <source>
        <dbReference type="Proteomes" id="UP000308199"/>
    </source>
</evidence>
<organism evidence="16 17">
    <name type="scientific">Phellinidium pouzarii</name>
    <dbReference type="NCBI Taxonomy" id="167371"/>
    <lineage>
        <taxon>Eukaryota</taxon>
        <taxon>Fungi</taxon>
        <taxon>Dikarya</taxon>
        <taxon>Basidiomycota</taxon>
        <taxon>Agaricomycotina</taxon>
        <taxon>Agaricomycetes</taxon>
        <taxon>Hymenochaetales</taxon>
        <taxon>Hymenochaetaceae</taxon>
        <taxon>Phellinidium</taxon>
    </lineage>
</organism>
<sequence length="466" mass="52420">MIATTIAAPRPGIRLHSDDDSARCQTRSGGSVSISSDGKDCLVSPRLRLVAPLTPITSSNLLSEIRWFNLTVVTITPLLSLYGLWTTQIRYATLAFSVCTNVHSIVLCLDIDPGITAGYHRLWSHRSYNASLPLQYFLAIAGAGSVQGAIRWWAHGHRSHHRYTDTDLDPYSAQKGLFWSHIGWMLVKPRVPPGRADVRDLSRNQVVQWQRKYYFHLALVVGIIIPWVIPGYLWGDWRGGLYIAGFLRITTVHHSTFSVNSIAHWLGESSFDDKHTPRDHFVTALLTLGEGYHNFHHQFPMDYRNAVKWYQFDPTKWFIALCAYVGLASHLQIFPDNEIRKGELAMSLKRLKEVQDGITWPLRSDDLPVISWETFKEESRTRPLVLMSGFIHDISEILDKHPGGRELLENAVGTDTTSAFLGGVYDHSHAAHNLLSTMRVGALHGGLEQVDPNAITPGQKLYVAES</sequence>
<dbReference type="SUPFAM" id="SSF55856">
    <property type="entry name" value="Cytochrome b5-like heme/steroid binding domain"/>
    <property type="match status" value="1"/>
</dbReference>
<evidence type="ECO:0000256" key="4">
    <source>
        <dbReference type="ARBA" id="ARBA00022692"/>
    </source>
</evidence>
<feature type="transmembrane region" description="Helical" evidence="14">
    <location>
        <begin position="67"/>
        <end position="85"/>
    </location>
</feature>
<dbReference type="InterPro" id="IPR001199">
    <property type="entry name" value="Cyt_B5-like_heme/steroid-bd"/>
</dbReference>
<evidence type="ECO:0000256" key="9">
    <source>
        <dbReference type="ARBA" id="ARBA00023004"/>
    </source>
</evidence>
<dbReference type="InterPro" id="IPR001522">
    <property type="entry name" value="FADS-1_CS"/>
</dbReference>
<feature type="transmembrane region" description="Helical" evidence="14">
    <location>
        <begin position="213"/>
        <end position="234"/>
    </location>
</feature>
<evidence type="ECO:0000256" key="12">
    <source>
        <dbReference type="ARBA" id="ARBA00023160"/>
    </source>
</evidence>
<comment type="similarity">
    <text evidence="2 13">Belongs to the fatty acid desaturase type 1 family.</text>
</comment>
<comment type="cofactor">
    <cofactor evidence="13">
        <name>Fe(2+)</name>
        <dbReference type="ChEBI" id="CHEBI:29033"/>
    </cofactor>
    <text evidence="13">Expected to bind 2 Fe(2+) ions per subunit.</text>
</comment>
<evidence type="ECO:0000256" key="7">
    <source>
        <dbReference type="ARBA" id="ARBA00022989"/>
    </source>
</evidence>
<comment type="catalytic activity">
    <reaction evidence="13">
        <text>octadecanoyl-CoA + 2 Fe(II)-[cytochrome b5] + O2 + 2 H(+) = (9Z)-octadecenoyl-CoA + 2 Fe(III)-[cytochrome b5] + 2 H2O</text>
        <dbReference type="Rhea" id="RHEA:19721"/>
        <dbReference type="Rhea" id="RHEA-COMP:10438"/>
        <dbReference type="Rhea" id="RHEA-COMP:10439"/>
        <dbReference type="ChEBI" id="CHEBI:15377"/>
        <dbReference type="ChEBI" id="CHEBI:15378"/>
        <dbReference type="ChEBI" id="CHEBI:15379"/>
        <dbReference type="ChEBI" id="CHEBI:29033"/>
        <dbReference type="ChEBI" id="CHEBI:29034"/>
        <dbReference type="ChEBI" id="CHEBI:57387"/>
        <dbReference type="ChEBI" id="CHEBI:57394"/>
        <dbReference type="EC" id="1.14.19.1"/>
    </reaction>
</comment>
<proteinExistence type="inferred from homology"/>
<dbReference type="InterPro" id="IPR005804">
    <property type="entry name" value="FA_desaturase_dom"/>
</dbReference>
<keyword evidence="6 13" id="KW-0276">Fatty acid metabolism</keyword>
<dbReference type="InterPro" id="IPR009160">
    <property type="entry name" value="Acyl-CoA_deSatase_haem/ster-bd"/>
</dbReference>
<dbReference type="PRINTS" id="PR00075">
    <property type="entry name" value="FACDDSATRASE"/>
</dbReference>
<dbReference type="PIRSF" id="PIRSF000345">
    <property type="entry name" value="OLE1"/>
    <property type="match status" value="1"/>
</dbReference>
<reference evidence="16 17" key="1">
    <citation type="submission" date="2019-02" db="EMBL/GenBank/DDBJ databases">
        <title>Genome sequencing of the rare red list fungi Phellinidium pouzarii.</title>
        <authorList>
            <person name="Buettner E."/>
            <person name="Kellner H."/>
        </authorList>
    </citation>
    <scope>NUCLEOTIDE SEQUENCE [LARGE SCALE GENOMIC DNA]</scope>
    <source>
        <strain evidence="16 17">DSM 108285</strain>
    </source>
</reference>
<dbReference type="PANTHER" id="PTHR11351">
    <property type="entry name" value="ACYL-COA DESATURASE"/>
    <property type="match status" value="1"/>
</dbReference>
<comment type="subcellular location">
    <subcellularLocation>
        <location evidence="1">Membrane</location>
        <topology evidence="1">Multi-pass membrane protein</topology>
    </subcellularLocation>
</comment>
<dbReference type="SMART" id="SM01117">
    <property type="entry name" value="Cyt-b5"/>
    <property type="match status" value="1"/>
</dbReference>
<evidence type="ECO:0000256" key="8">
    <source>
        <dbReference type="ARBA" id="ARBA00023002"/>
    </source>
</evidence>
<evidence type="ECO:0000256" key="1">
    <source>
        <dbReference type="ARBA" id="ARBA00004141"/>
    </source>
</evidence>
<keyword evidence="11 14" id="KW-0472">Membrane</keyword>
<evidence type="ECO:0000256" key="6">
    <source>
        <dbReference type="ARBA" id="ARBA00022832"/>
    </source>
</evidence>
<dbReference type="InterPro" id="IPR036400">
    <property type="entry name" value="Cyt_B5-like_heme/steroid_sf"/>
</dbReference>
<dbReference type="GO" id="GO:0005506">
    <property type="term" value="F:iron ion binding"/>
    <property type="evidence" value="ECO:0007669"/>
    <property type="project" value="TreeGrafter"/>
</dbReference>
<dbReference type="Pfam" id="PF00487">
    <property type="entry name" value="FA_desaturase"/>
    <property type="match status" value="1"/>
</dbReference>
<keyword evidence="13" id="KW-0249">Electron transport</keyword>
<keyword evidence="7 14" id="KW-1133">Transmembrane helix</keyword>
<dbReference type="PANTHER" id="PTHR11351:SF31">
    <property type="entry name" value="DESATURASE 1, ISOFORM A-RELATED"/>
    <property type="match status" value="1"/>
</dbReference>
<evidence type="ECO:0000256" key="10">
    <source>
        <dbReference type="ARBA" id="ARBA00023098"/>
    </source>
</evidence>
<keyword evidence="17" id="KW-1185">Reference proteome</keyword>
<dbReference type="AlphaFoldDB" id="A0A4S4KW76"/>
<keyword evidence="5 13" id="KW-0479">Metal-binding</keyword>
<comment type="function">
    <text evidence="13">Stearoyl-CoA desaturase that utilizes O(2) and electrons from reduced cytochrome b5 to introduce the first double bond into saturated fatty acyl-CoA substrates.</text>
</comment>
<evidence type="ECO:0000256" key="2">
    <source>
        <dbReference type="ARBA" id="ARBA00009295"/>
    </source>
</evidence>
<feature type="transmembrane region" description="Helical" evidence="14">
    <location>
        <begin position="134"/>
        <end position="154"/>
    </location>
</feature>
<keyword evidence="3 13" id="KW-0444">Lipid biosynthesis</keyword>
<dbReference type="InterPro" id="IPR015876">
    <property type="entry name" value="Acyl-CoA_DS"/>
</dbReference>
<evidence type="ECO:0000256" key="14">
    <source>
        <dbReference type="SAM" id="Phobius"/>
    </source>
</evidence>
<dbReference type="EC" id="1.14.19.1" evidence="13"/>
<keyword evidence="8 13" id="KW-0560">Oxidoreductase</keyword>
<accession>A0A4S4KW76</accession>
<dbReference type="GO" id="GO:0006636">
    <property type="term" value="P:unsaturated fatty acid biosynthetic process"/>
    <property type="evidence" value="ECO:0007669"/>
    <property type="project" value="UniProtKB-UniRule"/>
</dbReference>
<keyword evidence="13" id="KW-0349">Heme</keyword>
<evidence type="ECO:0000256" key="11">
    <source>
        <dbReference type="ARBA" id="ARBA00023136"/>
    </source>
</evidence>
<keyword evidence="12 13" id="KW-0275">Fatty acid biosynthesis</keyword>
<dbReference type="PROSITE" id="PS50255">
    <property type="entry name" value="CYTOCHROME_B5_2"/>
    <property type="match status" value="1"/>
</dbReference>
<dbReference type="GO" id="GO:0005789">
    <property type="term" value="C:endoplasmic reticulum membrane"/>
    <property type="evidence" value="ECO:0007669"/>
    <property type="project" value="TreeGrafter"/>
</dbReference>
<dbReference type="Pfam" id="PF00173">
    <property type="entry name" value="Cyt-b5"/>
    <property type="match status" value="1"/>
</dbReference>
<comment type="caution">
    <text evidence="16">The sequence shown here is derived from an EMBL/GenBank/DDBJ whole genome shotgun (WGS) entry which is preliminary data.</text>
</comment>
<keyword evidence="13" id="KW-0813">Transport</keyword>
<dbReference type="GO" id="GO:0004768">
    <property type="term" value="F:stearoyl-CoA 9-desaturase activity"/>
    <property type="evidence" value="ECO:0007669"/>
    <property type="project" value="UniProtKB-UniRule"/>
</dbReference>
<keyword evidence="10 13" id="KW-0443">Lipid metabolism</keyword>
<dbReference type="Gene3D" id="3.10.120.10">
    <property type="entry name" value="Cytochrome b5-like heme/steroid binding domain"/>
    <property type="match status" value="1"/>
</dbReference>
<evidence type="ECO:0000256" key="13">
    <source>
        <dbReference type="PIRNR" id="PIRNR000345"/>
    </source>
</evidence>
<dbReference type="EMBL" id="SGPK01000523">
    <property type="protein sequence ID" value="THH02985.1"/>
    <property type="molecule type" value="Genomic_DNA"/>
</dbReference>
<dbReference type="OrthoDB" id="10260134at2759"/>